<feature type="transmembrane region" description="Helical" evidence="1">
    <location>
        <begin position="12"/>
        <end position="35"/>
    </location>
</feature>
<gene>
    <name evidence="2" type="ordered locus">PTH_1789</name>
</gene>
<dbReference type="PIRSF" id="PIRSF006594">
    <property type="entry name" value="UCP006594"/>
    <property type="match status" value="1"/>
</dbReference>
<dbReference type="EMBL" id="AP009389">
    <property type="protein sequence ID" value="BAF59970.1"/>
    <property type="molecule type" value="Genomic_DNA"/>
</dbReference>
<accession>A5D1B8</accession>
<keyword evidence="1" id="KW-0472">Membrane</keyword>
<evidence type="ECO:0000256" key="1">
    <source>
        <dbReference type="SAM" id="Phobius"/>
    </source>
</evidence>
<keyword evidence="1" id="KW-0812">Transmembrane</keyword>
<organism evidence="2 3">
    <name type="scientific">Pelotomaculum thermopropionicum (strain DSM 13744 / JCM 10971 / SI)</name>
    <dbReference type="NCBI Taxonomy" id="370438"/>
    <lineage>
        <taxon>Bacteria</taxon>
        <taxon>Bacillati</taxon>
        <taxon>Bacillota</taxon>
        <taxon>Clostridia</taxon>
        <taxon>Eubacteriales</taxon>
        <taxon>Desulfotomaculaceae</taxon>
        <taxon>Pelotomaculum</taxon>
    </lineage>
</organism>
<feature type="transmembrane region" description="Helical" evidence="1">
    <location>
        <begin position="88"/>
        <end position="104"/>
    </location>
</feature>
<dbReference type="PANTHER" id="PTHR43801">
    <property type="entry name" value="NUCLEOTIDE-BINDING PROTEIN-RELATED"/>
    <property type="match status" value="1"/>
</dbReference>
<dbReference type="KEGG" id="pth:PTH_1789"/>
<dbReference type="eggNOG" id="COG1852">
    <property type="taxonomic scope" value="Bacteria"/>
</dbReference>
<name>A5D1B8_PELTS</name>
<keyword evidence="3" id="KW-1185">Reference proteome</keyword>
<reference evidence="3" key="1">
    <citation type="journal article" date="2008" name="Genome Res.">
        <title>The genome of Pelotomaculum thermopropionicum reveals niche-associated evolution in anaerobic microbiota.</title>
        <authorList>
            <person name="Kosaka T."/>
            <person name="Kato S."/>
            <person name="Shimoyama T."/>
            <person name="Ishii S."/>
            <person name="Abe T."/>
            <person name="Watanabe K."/>
        </authorList>
    </citation>
    <scope>NUCLEOTIDE SEQUENCE [LARGE SCALE GENOMIC DNA]</scope>
    <source>
        <strain evidence="3">DSM 13744 / JCM 10971 / SI</strain>
    </source>
</reference>
<evidence type="ECO:0000313" key="2">
    <source>
        <dbReference type="EMBL" id="BAF59970.1"/>
    </source>
</evidence>
<dbReference type="STRING" id="370438.PTH_1789"/>
<dbReference type="HOGENOM" id="CLU_067052_0_0_9"/>
<dbReference type="AlphaFoldDB" id="A5D1B8"/>
<protein>
    <submittedName>
        <fullName evidence="2">Uncharacterized conserved protein</fullName>
    </submittedName>
</protein>
<dbReference type="PANTHER" id="PTHR43801:SF1">
    <property type="entry name" value="POLYPRENYL SYNTHETASE"/>
    <property type="match status" value="1"/>
</dbReference>
<dbReference type="InterPro" id="IPR002829">
    <property type="entry name" value="DUF116"/>
</dbReference>
<dbReference type="Proteomes" id="UP000006556">
    <property type="component" value="Chromosome"/>
</dbReference>
<feature type="transmembrane region" description="Helical" evidence="1">
    <location>
        <begin position="47"/>
        <end position="76"/>
    </location>
</feature>
<dbReference type="Pfam" id="PF01976">
    <property type="entry name" value="DUF116"/>
    <property type="match status" value="1"/>
</dbReference>
<evidence type="ECO:0000313" key="3">
    <source>
        <dbReference type="Proteomes" id="UP000006556"/>
    </source>
</evidence>
<sequence length="272" mass="29755">MESKNFTARKRLFIGLLSVSLLGAGTVLAVIWYLALSPSKTIFDQVLLLALAGLLVGGMVVAAFGIGGIVLTILYARDITVLHGPMRVAVNIFFPIALFIGRIFKIDKDRIKSSFIEVNNGLVRSKLFSLLPAQVLLLVPHCLQNSDCPHKITVNIDNCRRCGRCVISKLLDLRDRYGIKVGIATGGTLARKFVQEYHPRAIVAIACERDLTSGIQDSNPIPVLGVTNERPFGPCFNTQVRVPAVEEAIRFFIMPQGKGEQVDRVVRQGTGS</sequence>
<keyword evidence="1" id="KW-1133">Transmembrane helix</keyword>
<proteinExistence type="predicted"/>